<feature type="transmembrane region" description="Helical" evidence="7">
    <location>
        <begin position="127"/>
        <end position="148"/>
    </location>
</feature>
<keyword evidence="2" id="KW-0004">4Fe-4S</keyword>
<dbReference type="GO" id="GO:0005886">
    <property type="term" value="C:plasma membrane"/>
    <property type="evidence" value="ECO:0007669"/>
    <property type="project" value="TreeGrafter"/>
</dbReference>
<dbReference type="InterPro" id="IPR051684">
    <property type="entry name" value="Electron_Trans/Redox"/>
</dbReference>
<dbReference type="RefSeq" id="WP_087582561.1">
    <property type="nucleotide sequence ID" value="NZ_NDYN01000001.1"/>
</dbReference>
<evidence type="ECO:0000256" key="6">
    <source>
        <dbReference type="ARBA" id="ARBA00023014"/>
    </source>
</evidence>
<evidence type="ECO:0000256" key="2">
    <source>
        <dbReference type="ARBA" id="ARBA00022485"/>
    </source>
</evidence>
<dbReference type="Pfam" id="PF12801">
    <property type="entry name" value="Fer4_5"/>
    <property type="match status" value="2"/>
</dbReference>
<dbReference type="GO" id="GO:0046872">
    <property type="term" value="F:metal ion binding"/>
    <property type="evidence" value="ECO:0007669"/>
    <property type="project" value="UniProtKB-KW"/>
</dbReference>
<name>A0A1Y5MPE9_9BACT</name>
<comment type="caution">
    <text evidence="9">The sequence shown here is derived from an EMBL/GenBank/DDBJ whole genome shotgun (WGS) entry which is preliminary data.</text>
</comment>
<feature type="transmembrane region" description="Helical" evidence="7">
    <location>
        <begin position="83"/>
        <end position="107"/>
    </location>
</feature>
<dbReference type="PANTHER" id="PTHR30176">
    <property type="entry name" value="FERREDOXIN-TYPE PROTEIN NAPH"/>
    <property type="match status" value="1"/>
</dbReference>
<dbReference type="Proteomes" id="UP000196317">
    <property type="component" value="Unassembled WGS sequence"/>
</dbReference>
<gene>
    <name evidence="9" type="ORF">B9N65_01765</name>
</gene>
<dbReference type="InterPro" id="IPR017896">
    <property type="entry name" value="4Fe4S_Fe-S-bd"/>
</dbReference>
<evidence type="ECO:0000313" key="9">
    <source>
        <dbReference type="EMBL" id="OUT09093.1"/>
    </source>
</evidence>
<feature type="domain" description="4Fe-4S ferredoxin-type" evidence="8">
    <location>
        <begin position="239"/>
        <end position="268"/>
    </location>
</feature>
<proteinExistence type="predicted"/>
<feature type="transmembrane region" description="Helical" evidence="7">
    <location>
        <begin position="178"/>
        <end position="200"/>
    </location>
</feature>
<keyword evidence="5" id="KW-0408">Iron</keyword>
<dbReference type="SUPFAM" id="SSF54862">
    <property type="entry name" value="4Fe-4S ferredoxins"/>
    <property type="match status" value="1"/>
</dbReference>
<keyword evidence="7" id="KW-1133">Transmembrane helix</keyword>
<evidence type="ECO:0000256" key="7">
    <source>
        <dbReference type="SAM" id="Phobius"/>
    </source>
</evidence>
<dbReference type="AlphaFoldDB" id="A0A1Y5MPE9"/>
<evidence type="ECO:0000256" key="3">
    <source>
        <dbReference type="ARBA" id="ARBA00022723"/>
    </source>
</evidence>
<organism evidence="9 10">
    <name type="scientific">Campylobacter concisus</name>
    <dbReference type="NCBI Taxonomy" id="199"/>
    <lineage>
        <taxon>Bacteria</taxon>
        <taxon>Pseudomonadati</taxon>
        <taxon>Campylobacterota</taxon>
        <taxon>Epsilonproteobacteria</taxon>
        <taxon>Campylobacterales</taxon>
        <taxon>Campylobacteraceae</taxon>
        <taxon>Campylobacter</taxon>
    </lineage>
</organism>
<evidence type="ECO:0000313" key="10">
    <source>
        <dbReference type="Proteomes" id="UP000196317"/>
    </source>
</evidence>
<accession>A0A1Y5MPE9</accession>
<keyword evidence="7" id="KW-0472">Membrane</keyword>
<sequence length="270" mass="30428">MCSSCNSACSNSSACGNVNLKKKSKNSPTTKIRRLVQLIFIASIGQWAYYGIFRCPFVVPFVNCQNCPIITCWGRITSLFFGFWLFIPALVILFGRAFCGWVCPAGFVNQMLGKFAFFKLKIRSKKLIIAQIGMLIAIAISLWVYFVWGNPRMMIPIRTSDEYLTAVTLSLRFGEWEWVTRTVIIISVMLASLIVANLWCRFVCPSGGVLEILRKFSIFRVYKTSACDDCDACLRKCEMGTRPDEINCTNCGDCLNVCHANAIKFGRKKS</sequence>
<dbReference type="GO" id="GO:0051539">
    <property type="term" value="F:4 iron, 4 sulfur cluster binding"/>
    <property type="evidence" value="ECO:0007669"/>
    <property type="project" value="UniProtKB-KW"/>
</dbReference>
<keyword evidence="6" id="KW-0411">Iron-sulfur</keyword>
<dbReference type="PANTHER" id="PTHR30176:SF3">
    <property type="entry name" value="FERREDOXIN-TYPE PROTEIN NAPH"/>
    <property type="match status" value="1"/>
</dbReference>
<evidence type="ECO:0000256" key="1">
    <source>
        <dbReference type="ARBA" id="ARBA00022448"/>
    </source>
</evidence>
<evidence type="ECO:0000259" key="8">
    <source>
        <dbReference type="PROSITE" id="PS51379"/>
    </source>
</evidence>
<keyword evidence="1" id="KW-0813">Transport</keyword>
<keyword evidence="4" id="KW-0249">Electron transport</keyword>
<dbReference type="PROSITE" id="PS51379">
    <property type="entry name" value="4FE4S_FER_2"/>
    <property type="match status" value="1"/>
</dbReference>
<keyword evidence="3" id="KW-0479">Metal-binding</keyword>
<keyword evidence="7" id="KW-0812">Transmembrane</keyword>
<feature type="transmembrane region" description="Helical" evidence="7">
    <location>
        <begin position="35"/>
        <end position="53"/>
    </location>
</feature>
<evidence type="ECO:0000256" key="5">
    <source>
        <dbReference type="ARBA" id="ARBA00023004"/>
    </source>
</evidence>
<dbReference type="EMBL" id="NDYN01000001">
    <property type="protein sequence ID" value="OUT09093.1"/>
    <property type="molecule type" value="Genomic_DNA"/>
</dbReference>
<protein>
    <submittedName>
        <fullName evidence="9">4Fe-4S ferredoxin</fullName>
    </submittedName>
</protein>
<evidence type="ECO:0000256" key="4">
    <source>
        <dbReference type="ARBA" id="ARBA00022982"/>
    </source>
</evidence>
<reference evidence="9 10" key="1">
    <citation type="submission" date="2017-04" db="EMBL/GenBank/DDBJ databases">
        <title>Complete genome of Campylobacter concisus ATCC 33237T and draft genomes for an additional eight well characterized C. concisus strains.</title>
        <authorList>
            <person name="Cornelius A.J."/>
            <person name="Miller W.G."/>
            <person name="Lastovica A.J."/>
            <person name="On S.L."/>
            <person name="French N.P."/>
            <person name="Vandenberg O."/>
            <person name="Biggs P.J."/>
        </authorList>
    </citation>
    <scope>NUCLEOTIDE SEQUENCE [LARGE SCALE GENOMIC DNA]</scope>
    <source>
        <strain evidence="9 10">CCUG 19995</strain>
    </source>
</reference>